<dbReference type="GO" id="GO:0006400">
    <property type="term" value="P:tRNA modification"/>
    <property type="evidence" value="ECO:0007669"/>
    <property type="project" value="TreeGrafter"/>
</dbReference>
<keyword evidence="5" id="KW-0413">Isomerase</keyword>
<dbReference type="Proteomes" id="UP000568158">
    <property type="component" value="Unassembled WGS sequence"/>
</dbReference>
<sequence length="387" mass="43195">MEGIFAINKPSGMTSRLCLDKVNRILSQAECFKPTLKALAEKRNAGRKSRRNRRSNKLKMGHGGTLDPLASGVLILGVGSGTKRLGGLTNHSTKIYEAEALLGGETTTGDSDGELSLITENDFITKELLESTAQKFIGTVTQTPPIFSALKMNGIPLYEYARKNIPLPRKIKSREVQIHSLDLCDDCLTKDHKYPFLQSKLCDDGTTLVTLLQNNKPLQEHVVSFSKEYLERAERDSSLSTEAVSLKKANDLQQYNTEGYKAPLLHFIATVSSGTYIRSLITDLGRALGSSAYMVSLIRRRQDDWLLDQNTFELSDFENYEEDVWGPVLKRVFEEGPKVNIREAMAEAIANRKIKKVEEPLGKEVVDNEEITPSDNITVVPRTSKKE</sequence>
<keyword evidence="11" id="KW-1185">Reference proteome</keyword>
<dbReference type="GO" id="GO:0003723">
    <property type="term" value="F:RNA binding"/>
    <property type="evidence" value="ECO:0007669"/>
    <property type="project" value="InterPro"/>
</dbReference>
<evidence type="ECO:0000313" key="8">
    <source>
        <dbReference type="EMBL" id="KAF6005771.1"/>
    </source>
</evidence>
<dbReference type="AlphaFoldDB" id="A0A3F2Y841"/>
<evidence type="ECO:0000313" key="11">
    <source>
        <dbReference type="Proteomes" id="UP000478008"/>
    </source>
</evidence>
<feature type="region of interest" description="Disordered" evidence="6">
    <location>
        <begin position="42"/>
        <end position="63"/>
    </location>
</feature>
<reference evidence="9" key="3">
    <citation type="submission" date="2020-10" db="EMBL/GenBank/DDBJ databases">
        <authorList>
            <person name="Palmer J.M."/>
        </authorList>
    </citation>
    <scope>NUCLEOTIDE SEQUENCE</scope>
    <source>
        <strain evidence="9">UCD 2041</strain>
    </source>
</reference>
<feature type="domain" description="Pseudouridine synthase II N-terminal" evidence="7">
    <location>
        <begin position="56"/>
        <end position="185"/>
    </location>
</feature>
<evidence type="ECO:0000313" key="9">
    <source>
        <dbReference type="EMBL" id="QOU21427.1"/>
    </source>
</evidence>
<reference evidence="10 11" key="1">
    <citation type="submission" date="2019-07" db="EMBL/GenBank/DDBJ databases">
        <authorList>
            <person name="Friedrich A."/>
            <person name="Schacherer J."/>
        </authorList>
    </citation>
    <scope>NUCLEOTIDE SEQUENCE [LARGE SCALE GENOMIC DNA]</scope>
</reference>
<dbReference type="HAMAP" id="MF_01080">
    <property type="entry name" value="TruB_bact"/>
    <property type="match status" value="1"/>
</dbReference>
<comment type="similarity">
    <text evidence="2">Belongs to the pseudouridine synthase TruB family.</text>
</comment>
<evidence type="ECO:0000256" key="5">
    <source>
        <dbReference type="ARBA" id="ARBA00023235"/>
    </source>
</evidence>
<dbReference type="OrthoDB" id="9995526at2759"/>
<keyword evidence="4" id="KW-0819">tRNA processing</keyword>
<protein>
    <recommendedName>
        <fullName evidence="3">tRNA pseudouridine(55) synthase</fullName>
        <ecNumber evidence="3">5.4.99.25</ecNumber>
    </recommendedName>
</protein>
<dbReference type="EMBL" id="JABCYN010000057">
    <property type="protein sequence ID" value="KAF6005771.1"/>
    <property type="molecule type" value="Genomic_DNA"/>
</dbReference>
<evidence type="ECO:0000259" key="7">
    <source>
        <dbReference type="Pfam" id="PF01509"/>
    </source>
</evidence>
<gene>
    <name evidence="10" type="primary">PUS4</name>
    <name evidence="9" type="ORF">BRETT_001150</name>
    <name evidence="10" type="ORF">DEBR0S4_10924G</name>
    <name evidence="8" type="ORF">HII12_005346</name>
</gene>
<dbReference type="EMBL" id="CP063136">
    <property type="protein sequence ID" value="QOU21427.1"/>
    <property type="molecule type" value="Genomic_DNA"/>
</dbReference>
<dbReference type="InterPro" id="IPR002501">
    <property type="entry name" value="PsdUridine_synth_N"/>
</dbReference>
<dbReference type="GO" id="GO:0005634">
    <property type="term" value="C:nucleus"/>
    <property type="evidence" value="ECO:0007669"/>
    <property type="project" value="TreeGrafter"/>
</dbReference>
<evidence type="ECO:0000256" key="3">
    <source>
        <dbReference type="ARBA" id="ARBA00012787"/>
    </source>
</evidence>
<dbReference type="PANTHER" id="PTHR13767:SF2">
    <property type="entry name" value="PSEUDOURIDYLATE SYNTHASE TRUB1"/>
    <property type="match status" value="1"/>
</dbReference>
<dbReference type="EMBL" id="CABFWN010000004">
    <property type="protein sequence ID" value="VUG19116.1"/>
    <property type="molecule type" value="Genomic_DNA"/>
</dbReference>
<dbReference type="Gene3D" id="3.30.2350.10">
    <property type="entry name" value="Pseudouridine synthase"/>
    <property type="match status" value="1"/>
</dbReference>
<evidence type="ECO:0000313" key="10">
    <source>
        <dbReference type="EMBL" id="VUG19116.1"/>
    </source>
</evidence>
<dbReference type="GO" id="GO:0160148">
    <property type="term" value="F:tRNA pseudouridine(55) synthase activity"/>
    <property type="evidence" value="ECO:0007669"/>
    <property type="project" value="UniProtKB-EC"/>
</dbReference>
<dbReference type="STRING" id="5007.A0A3F2Y841"/>
<name>A0A3F2Y841_DEKBR</name>
<accession>A0A3F2Y841</accession>
<dbReference type="InterPro" id="IPR014780">
    <property type="entry name" value="tRNA_psdUridine_synth_TruB"/>
</dbReference>
<comment type="catalytic activity">
    <reaction evidence="1">
        <text>a uridine in mRNA = a pseudouridine in mRNA</text>
        <dbReference type="Rhea" id="RHEA:56644"/>
        <dbReference type="Rhea" id="RHEA-COMP:14658"/>
        <dbReference type="Rhea" id="RHEA-COMP:14659"/>
        <dbReference type="ChEBI" id="CHEBI:65314"/>
        <dbReference type="ChEBI" id="CHEBI:65315"/>
    </reaction>
</comment>
<organism evidence="10 11">
    <name type="scientific">Dekkera bruxellensis</name>
    <name type="common">Brettanomyces custersii</name>
    <dbReference type="NCBI Taxonomy" id="5007"/>
    <lineage>
        <taxon>Eukaryota</taxon>
        <taxon>Fungi</taxon>
        <taxon>Dikarya</taxon>
        <taxon>Ascomycota</taxon>
        <taxon>Saccharomycotina</taxon>
        <taxon>Pichiomycetes</taxon>
        <taxon>Pichiales</taxon>
        <taxon>Pichiaceae</taxon>
        <taxon>Brettanomyces</taxon>
    </lineage>
</organism>
<proteinExistence type="inferred from homology"/>
<dbReference type="PANTHER" id="PTHR13767">
    <property type="entry name" value="TRNA-PSEUDOURIDINE SYNTHASE"/>
    <property type="match status" value="1"/>
</dbReference>
<dbReference type="Proteomes" id="UP000478008">
    <property type="component" value="Unassembled WGS sequence"/>
</dbReference>
<dbReference type="EC" id="5.4.99.25" evidence="3"/>
<evidence type="ECO:0000256" key="4">
    <source>
        <dbReference type="ARBA" id="ARBA00022694"/>
    </source>
</evidence>
<evidence type="ECO:0000313" key="12">
    <source>
        <dbReference type="Proteomes" id="UP000568158"/>
    </source>
</evidence>
<reference evidence="8 12" key="2">
    <citation type="journal article" date="2020" name="Appl. Microbiol. Biotechnol.">
        <title>Targeted gene deletion in Brettanomyces bruxellensis with an expression-free CRISPR-Cas9 system.</title>
        <authorList>
            <person name="Varela C."/>
            <person name="Bartel C."/>
            <person name="Onetto C."/>
            <person name="Borneman A."/>
        </authorList>
    </citation>
    <scope>NUCLEOTIDE SEQUENCE [LARGE SCALE GENOMIC DNA]</scope>
    <source>
        <strain evidence="8 12">AWRI1613</strain>
    </source>
</reference>
<evidence type="ECO:0000256" key="6">
    <source>
        <dbReference type="SAM" id="MobiDB-lite"/>
    </source>
</evidence>
<evidence type="ECO:0000256" key="2">
    <source>
        <dbReference type="ARBA" id="ARBA00008999"/>
    </source>
</evidence>
<reference evidence="9" key="4">
    <citation type="journal article" name="BMC Genomics">
        <title>New genome assemblies reveal patterns of domestication and adaptation across Brettanomyces (Dekkera) species.</title>
        <authorList>
            <person name="Roach M.J."/>
            <person name="Borneman A.R."/>
        </authorList>
    </citation>
    <scope>NUCLEOTIDE SEQUENCE</scope>
    <source>
        <strain evidence="9">UCD 2041</strain>
    </source>
</reference>
<feature type="compositionally biased region" description="Basic residues" evidence="6">
    <location>
        <begin position="45"/>
        <end position="60"/>
    </location>
</feature>
<dbReference type="Pfam" id="PF01509">
    <property type="entry name" value="TruB_N"/>
    <property type="match status" value="1"/>
</dbReference>
<dbReference type="GO" id="GO:1990481">
    <property type="term" value="P:mRNA pseudouridine synthesis"/>
    <property type="evidence" value="ECO:0007669"/>
    <property type="project" value="TreeGrafter"/>
</dbReference>
<dbReference type="Proteomes" id="UP000663131">
    <property type="component" value="Chromosome 8"/>
</dbReference>
<dbReference type="InterPro" id="IPR020103">
    <property type="entry name" value="PsdUridine_synth_cat_dom_sf"/>
</dbReference>
<evidence type="ECO:0000256" key="1">
    <source>
        <dbReference type="ARBA" id="ARBA00001166"/>
    </source>
</evidence>
<dbReference type="SUPFAM" id="SSF55120">
    <property type="entry name" value="Pseudouridine synthase"/>
    <property type="match status" value="1"/>
</dbReference>